<protein>
    <submittedName>
        <fullName evidence="2">Uncharacterized protein</fullName>
    </submittedName>
</protein>
<proteinExistence type="predicted"/>
<dbReference type="Proteomes" id="UP001150907">
    <property type="component" value="Unassembled WGS sequence"/>
</dbReference>
<evidence type="ECO:0000256" key="1">
    <source>
        <dbReference type="SAM" id="MobiDB-lite"/>
    </source>
</evidence>
<feature type="region of interest" description="Disordered" evidence="1">
    <location>
        <begin position="114"/>
        <end position="177"/>
    </location>
</feature>
<accession>A0A9W8BID7</accession>
<dbReference type="OrthoDB" id="5599311at2759"/>
<organism evidence="2 3">
    <name type="scientific">Coemansia thaxteri</name>
    <dbReference type="NCBI Taxonomy" id="2663907"/>
    <lineage>
        <taxon>Eukaryota</taxon>
        <taxon>Fungi</taxon>
        <taxon>Fungi incertae sedis</taxon>
        <taxon>Zoopagomycota</taxon>
        <taxon>Kickxellomycotina</taxon>
        <taxon>Kickxellomycetes</taxon>
        <taxon>Kickxellales</taxon>
        <taxon>Kickxellaceae</taxon>
        <taxon>Coemansia</taxon>
    </lineage>
</organism>
<sequence>MPGSSSSRDATHSQAPQSSRSFGLGIRRAKAATGNSIRRLFRHAGRAGSTEGQQMLEQQEEMGGGIRPTLAPIECSSSFGLHRSRSDLRAPSVRSSKSVRSIFSAARRITLRPSTLFRRHAPDPDPSPPSAAVLLAGPPASWAHDASSASDAGSPLRSPSPVQTPLPPLPVAAASEHSPPQMLGQWMRHATSIKAARAYDNAAAYAAYDDEHALESEHYDWQTTAPSEPGSVSATTTVAVVIASPIAAVSVSAASKSPMSFSSKSLGLSLLDFGYNEQAINDMIPGSPASQSSSRSSMPSASTSVASQSSLLSADLLTDAAEECHTNCKSDSLVFFDAGAVVLALGAPEPVIAAAIQAVNLALSSPFVVDGIDELLIELEAADAFSRLDRIEIDLVAELMPPLMPCPSADVLLLREIDELIGQLSHPRVASCIDSEPVSALALPASACELDICGLILGLGDVASAVTAAGTCCTQSADMPSVVNLEDIVRALGNANALLALPPSFLSTGYRLDPAALVLALGAAPTSLLPPVQYLDAHYAECGDARSIPQTPSLICDIVADLPALDVAELVLGLGQVVELKLSAISSLDVERVRKSSTQTLVDSPTGSPSRHYGYIRFPQFRVALHEFDTIERETPPAAMLQRPSSDMDVDEAIQDSCEQQDGTLNINRLIAALRIPPIVVNRTLLGPLRDMLFPRLC</sequence>
<keyword evidence="3" id="KW-1185">Reference proteome</keyword>
<dbReference type="EMBL" id="JANBQF010000251">
    <property type="protein sequence ID" value="KAJ2003029.1"/>
    <property type="molecule type" value="Genomic_DNA"/>
</dbReference>
<reference evidence="2" key="1">
    <citation type="submission" date="2022-07" db="EMBL/GenBank/DDBJ databases">
        <title>Phylogenomic reconstructions and comparative analyses of Kickxellomycotina fungi.</title>
        <authorList>
            <person name="Reynolds N.K."/>
            <person name="Stajich J.E."/>
            <person name="Barry K."/>
            <person name="Grigoriev I.V."/>
            <person name="Crous P."/>
            <person name="Smith M.E."/>
        </authorList>
    </citation>
    <scope>NUCLEOTIDE SEQUENCE</scope>
    <source>
        <strain evidence="2">IMI 214461</strain>
    </source>
</reference>
<evidence type="ECO:0000313" key="2">
    <source>
        <dbReference type="EMBL" id="KAJ2003029.1"/>
    </source>
</evidence>
<feature type="region of interest" description="Disordered" evidence="1">
    <location>
        <begin position="1"/>
        <end position="27"/>
    </location>
</feature>
<comment type="caution">
    <text evidence="2">The sequence shown here is derived from an EMBL/GenBank/DDBJ whole genome shotgun (WGS) entry which is preliminary data.</text>
</comment>
<gene>
    <name evidence="2" type="ORF">H4R26_003297</name>
</gene>
<dbReference type="AlphaFoldDB" id="A0A9W8BID7"/>
<feature type="compositionally biased region" description="Polar residues" evidence="1">
    <location>
        <begin position="1"/>
        <end position="21"/>
    </location>
</feature>
<feature type="compositionally biased region" description="Low complexity" evidence="1">
    <location>
        <begin position="130"/>
        <end position="161"/>
    </location>
</feature>
<evidence type="ECO:0000313" key="3">
    <source>
        <dbReference type="Proteomes" id="UP001150907"/>
    </source>
</evidence>
<name>A0A9W8BID7_9FUNG</name>